<protein>
    <submittedName>
        <fullName evidence="2">Uncharacterized protein</fullName>
    </submittedName>
</protein>
<evidence type="ECO:0000313" key="2">
    <source>
        <dbReference type="EMBL" id="MCF2532295.1"/>
    </source>
</evidence>
<dbReference type="Proteomes" id="UP001165378">
    <property type="component" value="Unassembled WGS sequence"/>
</dbReference>
<name>A0AA41Q7D4_9ACTN</name>
<gene>
    <name evidence="2" type="ORF">LZ495_34480</name>
</gene>
<accession>A0AA41Q7D4</accession>
<feature type="region of interest" description="Disordered" evidence="1">
    <location>
        <begin position="104"/>
        <end position="124"/>
    </location>
</feature>
<keyword evidence="3" id="KW-1185">Reference proteome</keyword>
<comment type="caution">
    <text evidence="2">The sequence shown here is derived from an EMBL/GenBank/DDBJ whole genome shotgun (WGS) entry which is preliminary data.</text>
</comment>
<organism evidence="2 3">
    <name type="scientific">Yinghuangia soli</name>
    <dbReference type="NCBI Taxonomy" id="2908204"/>
    <lineage>
        <taxon>Bacteria</taxon>
        <taxon>Bacillati</taxon>
        <taxon>Actinomycetota</taxon>
        <taxon>Actinomycetes</taxon>
        <taxon>Kitasatosporales</taxon>
        <taxon>Streptomycetaceae</taxon>
        <taxon>Yinghuangia</taxon>
    </lineage>
</organism>
<evidence type="ECO:0000256" key="1">
    <source>
        <dbReference type="SAM" id="MobiDB-lite"/>
    </source>
</evidence>
<sequence>MTDFEVTSQYLRDSARELTDALLLARKFVPAIDGMKASVDDVGSLSVRAQVHELLEVSRKAMVGLVQLGENVGISLLFAAQQYDDAEAEATRLITQPLGALTSTLPPGAALPGAGDTQPPGVGP</sequence>
<dbReference type="RefSeq" id="WP_235057071.1">
    <property type="nucleotide sequence ID" value="NZ_JAKFHA010000032.1"/>
</dbReference>
<proteinExistence type="predicted"/>
<dbReference type="EMBL" id="JAKFHA010000032">
    <property type="protein sequence ID" value="MCF2532295.1"/>
    <property type="molecule type" value="Genomic_DNA"/>
</dbReference>
<dbReference type="AlphaFoldDB" id="A0AA41Q7D4"/>
<evidence type="ECO:0000313" key="3">
    <source>
        <dbReference type="Proteomes" id="UP001165378"/>
    </source>
</evidence>
<reference evidence="2" key="1">
    <citation type="submission" date="2022-01" db="EMBL/GenBank/DDBJ databases">
        <title>Genome-Based Taxonomic Classification of the Phylum Actinobacteria.</title>
        <authorList>
            <person name="Gao Y."/>
        </authorList>
    </citation>
    <scope>NUCLEOTIDE SEQUENCE</scope>
    <source>
        <strain evidence="2">KLBMP 8922</strain>
    </source>
</reference>